<protein>
    <recommendedName>
        <fullName evidence="3">DUF4376 domain-containing protein</fullName>
    </recommendedName>
</protein>
<name>A0ABR6Y246_9FLAO</name>
<evidence type="ECO:0000313" key="2">
    <source>
        <dbReference type="Proteomes" id="UP000607435"/>
    </source>
</evidence>
<reference evidence="1 2" key="1">
    <citation type="submission" date="2020-08" db="EMBL/GenBank/DDBJ databases">
        <title>Winogradskyella ouciana sp. nov., isolated from the hadal seawater of the Mariana Trench.</title>
        <authorList>
            <person name="He X."/>
        </authorList>
    </citation>
    <scope>NUCLEOTIDE SEQUENCE [LARGE SCALE GENOMIC DNA]</scope>
    <source>
        <strain evidence="1 2">KCTC 22026</strain>
    </source>
</reference>
<accession>A0ABR6Y246</accession>
<dbReference type="RefSeq" id="WP_186845917.1">
    <property type="nucleotide sequence ID" value="NZ_JACOME010000002.1"/>
</dbReference>
<keyword evidence="2" id="KW-1185">Reference proteome</keyword>
<sequence length="172" mass="20127">MAIYQYYLAVVPKEGILKKHKLIPAKIGVCTETGYFESDAELYWKEIDKKAEEITPKIDSIVKRADWGNSNSSFNWKTYTETLDNDAFMGLDEETFSITEFSFRADLRENGFKFLKNMIELGKENDWMFMDRKGKLMNADFEEIKESIRNSDAHSFLKDPIKFLESLDNENE</sequence>
<comment type="caution">
    <text evidence="1">The sequence shown here is derived from an EMBL/GenBank/DDBJ whole genome shotgun (WGS) entry which is preliminary data.</text>
</comment>
<dbReference type="Proteomes" id="UP000607435">
    <property type="component" value="Unassembled WGS sequence"/>
</dbReference>
<organism evidence="1 2">
    <name type="scientific">Winogradskyella echinorum</name>
    <dbReference type="NCBI Taxonomy" id="538189"/>
    <lineage>
        <taxon>Bacteria</taxon>
        <taxon>Pseudomonadati</taxon>
        <taxon>Bacteroidota</taxon>
        <taxon>Flavobacteriia</taxon>
        <taxon>Flavobacteriales</taxon>
        <taxon>Flavobacteriaceae</taxon>
        <taxon>Winogradskyella</taxon>
    </lineage>
</organism>
<dbReference type="EMBL" id="JACOME010000002">
    <property type="protein sequence ID" value="MBC3846812.1"/>
    <property type="molecule type" value="Genomic_DNA"/>
</dbReference>
<evidence type="ECO:0000313" key="1">
    <source>
        <dbReference type="EMBL" id="MBC3846812.1"/>
    </source>
</evidence>
<proteinExistence type="predicted"/>
<gene>
    <name evidence="1" type="ORF">H6H04_10515</name>
</gene>
<evidence type="ECO:0008006" key="3">
    <source>
        <dbReference type="Google" id="ProtNLM"/>
    </source>
</evidence>